<dbReference type="InterPro" id="IPR000483">
    <property type="entry name" value="Cys-rich_flank_reg_C"/>
</dbReference>
<proteinExistence type="predicted"/>
<keyword evidence="4" id="KW-0472">Membrane</keyword>
<dbReference type="InterPro" id="IPR003591">
    <property type="entry name" value="Leu-rich_rpt_typical-subtyp"/>
</dbReference>
<dbReference type="PANTHER" id="PTHR24364:SF16">
    <property type="entry name" value="TROPHOBLAST GLYCOPROTEIN-LIKE"/>
    <property type="match status" value="1"/>
</dbReference>
<dbReference type="Pfam" id="PF13855">
    <property type="entry name" value="LRR_8"/>
    <property type="match status" value="2"/>
</dbReference>
<protein>
    <recommendedName>
        <fullName evidence="5">LRRCT domain-containing protein</fullName>
    </recommendedName>
</protein>
<dbReference type="SMART" id="SM00082">
    <property type="entry name" value="LRRCT"/>
    <property type="match status" value="1"/>
</dbReference>
<dbReference type="PROSITE" id="PS51450">
    <property type="entry name" value="LRR"/>
    <property type="match status" value="1"/>
</dbReference>
<name>A0A8J6JUH4_ELECQ</name>
<evidence type="ECO:0000256" key="3">
    <source>
        <dbReference type="ARBA" id="ARBA00022737"/>
    </source>
</evidence>
<evidence type="ECO:0000313" key="6">
    <source>
        <dbReference type="EMBL" id="KAG9470031.1"/>
    </source>
</evidence>
<evidence type="ECO:0000256" key="4">
    <source>
        <dbReference type="SAM" id="Phobius"/>
    </source>
</evidence>
<dbReference type="EMBL" id="WNTK01000373">
    <property type="protein sequence ID" value="KAG9470031.1"/>
    <property type="molecule type" value="Genomic_DNA"/>
</dbReference>
<evidence type="ECO:0000259" key="5">
    <source>
        <dbReference type="SMART" id="SM00082"/>
    </source>
</evidence>
<dbReference type="PANTHER" id="PTHR24364">
    <property type="entry name" value="LP06937P"/>
    <property type="match status" value="1"/>
</dbReference>
<dbReference type="InterPro" id="IPR052286">
    <property type="entry name" value="Wnt_signaling_inhibitor"/>
</dbReference>
<feature type="domain" description="LRRCT" evidence="5">
    <location>
        <begin position="237"/>
        <end position="288"/>
    </location>
</feature>
<evidence type="ECO:0000313" key="7">
    <source>
        <dbReference type="Proteomes" id="UP000770717"/>
    </source>
</evidence>
<dbReference type="AlphaFoldDB" id="A0A8J6JUH4"/>
<comment type="caution">
    <text evidence="6">The sequence shown here is derived from an EMBL/GenBank/DDBJ whole genome shotgun (WGS) entry which is preliminary data.</text>
</comment>
<dbReference type="Proteomes" id="UP000770717">
    <property type="component" value="Unassembled WGS sequence"/>
</dbReference>
<keyword evidence="1" id="KW-0433">Leucine-rich repeat</keyword>
<dbReference type="OrthoDB" id="1574204at2759"/>
<reference evidence="6" key="1">
    <citation type="thesis" date="2020" institute="ProQuest LLC" country="789 East Eisenhower Parkway, Ann Arbor, MI, USA">
        <title>Comparative Genomics and Chromosome Evolution.</title>
        <authorList>
            <person name="Mudd A.B."/>
        </authorList>
    </citation>
    <scope>NUCLEOTIDE SEQUENCE</scope>
    <source>
        <strain evidence="6">HN-11 Male</strain>
        <tissue evidence="6">Kidney and liver</tissue>
    </source>
</reference>
<keyword evidence="4" id="KW-1133">Transmembrane helix</keyword>
<gene>
    <name evidence="6" type="ORF">GDO78_019083</name>
</gene>
<evidence type="ECO:0000256" key="2">
    <source>
        <dbReference type="ARBA" id="ARBA00022729"/>
    </source>
</evidence>
<organism evidence="6 7">
    <name type="scientific">Eleutherodactylus coqui</name>
    <name type="common">Puerto Rican coqui</name>
    <dbReference type="NCBI Taxonomy" id="57060"/>
    <lineage>
        <taxon>Eukaryota</taxon>
        <taxon>Metazoa</taxon>
        <taxon>Chordata</taxon>
        <taxon>Craniata</taxon>
        <taxon>Vertebrata</taxon>
        <taxon>Euteleostomi</taxon>
        <taxon>Amphibia</taxon>
        <taxon>Batrachia</taxon>
        <taxon>Anura</taxon>
        <taxon>Neobatrachia</taxon>
        <taxon>Hyloidea</taxon>
        <taxon>Eleutherodactylidae</taxon>
        <taxon>Eleutherodactylinae</taxon>
        <taxon>Eleutherodactylus</taxon>
        <taxon>Eleutherodactylus</taxon>
    </lineage>
</organism>
<dbReference type="InterPro" id="IPR032675">
    <property type="entry name" value="LRR_dom_sf"/>
</dbReference>
<keyword evidence="2" id="KW-0732">Signal</keyword>
<keyword evidence="7" id="KW-1185">Reference proteome</keyword>
<dbReference type="PRINTS" id="PR00019">
    <property type="entry name" value="LEURICHRPT"/>
</dbReference>
<dbReference type="GO" id="GO:0090090">
    <property type="term" value="P:negative regulation of canonical Wnt signaling pathway"/>
    <property type="evidence" value="ECO:0007669"/>
    <property type="project" value="TreeGrafter"/>
</dbReference>
<accession>A0A8J6JUH4</accession>
<dbReference type="SUPFAM" id="SSF52058">
    <property type="entry name" value="L domain-like"/>
    <property type="match status" value="1"/>
</dbReference>
<feature type="transmembrane region" description="Helical" evidence="4">
    <location>
        <begin position="297"/>
        <end position="317"/>
    </location>
</feature>
<dbReference type="Gene3D" id="3.80.10.10">
    <property type="entry name" value="Ribonuclease Inhibitor"/>
    <property type="match status" value="2"/>
</dbReference>
<dbReference type="GO" id="GO:0005886">
    <property type="term" value="C:plasma membrane"/>
    <property type="evidence" value="ECO:0007669"/>
    <property type="project" value="TreeGrafter"/>
</dbReference>
<sequence length="359" mass="40456">MPRRFNLNRHGNLLLTAALLRSSEVHSSPLLKLIGMLILVNVTLSCPLNCYCHNKTGLVQCHVLSPQQDFPEDVPSWVQNLSVTGSNITVLQGSFFRRYGTNLSNLTNLILTNNNIQAIDSKAFVDLPNLTNLDLSNNPLDSLSNTSFVGLSHLETLKLNNALRESLHLLSFPWTEGLGNLQTLELTSNDLQTFPKQVLDLRRLRSIYLGNNSIKTIDKETISQLTEMKVRVYLSPNPIVCDCKAIDMILWLKNTSQTSEDQSPRCSAPQNLNGTLVFSLKTDGLKCISEDLETASYVFFGIVLALIGVIFLMVLYLNRRGMKKWLNNFREACRDQMEGYHYRYEQDSDPRRSNASTGI</sequence>
<keyword evidence="4" id="KW-0812">Transmembrane</keyword>
<keyword evidence="3" id="KW-0677">Repeat</keyword>
<dbReference type="InterPro" id="IPR001611">
    <property type="entry name" value="Leu-rich_rpt"/>
</dbReference>
<dbReference type="SMART" id="SM00369">
    <property type="entry name" value="LRR_TYP"/>
    <property type="match status" value="4"/>
</dbReference>
<evidence type="ECO:0000256" key="1">
    <source>
        <dbReference type="ARBA" id="ARBA00022614"/>
    </source>
</evidence>